<dbReference type="GO" id="GO:0010487">
    <property type="term" value="F:thermospermine synthase activity"/>
    <property type="evidence" value="ECO:0007669"/>
    <property type="project" value="TreeGrafter"/>
</dbReference>
<dbReference type="NCBIfam" id="NF037959">
    <property type="entry name" value="MFS_SpdSyn"/>
    <property type="match status" value="1"/>
</dbReference>
<dbReference type="CDD" id="cd02440">
    <property type="entry name" value="AdoMet_MTases"/>
    <property type="match status" value="1"/>
</dbReference>
<keyword evidence="3 4" id="KW-0620">Polyamine biosynthesis</keyword>
<reference evidence="8" key="1">
    <citation type="submission" date="2018-03" db="EMBL/GenBank/DDBJ databases">
        <authorList>
            <person name="Zecchin S."/>
        </authorList>
    </citation>
    <scope>NUCLEOTIDE SEQUENCE [LARGE SCALE GENOMIC DNA]</scope>
</reference>
<organism evidence="7 8">
    <name type="scientific">Candidatus Sulfobium mesophilum</name>
    <dbReference type="NCBI Taxonomy" id="2016548"/>
    <lineage>
        <taxon>Bacteria</taxon>
        <taxon>Pseudomonadati</taxon>
        <taxon>Nitrospirota</taxon>
        <taxon>Nitrospiria</taxon>
        <taxon>Nitrospirales</taxon>
        <taxon>Nitrospiraceae</taxon>
        <taxon>Candidatus Sulfobium</taxon>
    </lineage>
</organism>
<dbReference type="SUPFAM" id="SSF53335">
    <property type="entry name" value="S-adenosyl-L-methionine-dependent methyltransferases"/>
    <property type="match status" value="1"/>
</dbReference>
<feature type="signal peptide" evidence="5">
    <location>
        <begin position="1"/>
        <end position="21"/>
    </location>
</feature>
<feature type="domain" description="PABS" evidence="6">
    <location>
        <begin position="11"/>
        <end position="254"/>
    </location>
</feature>
<dbReference type="Proteomes" id="UP000245125">
    <property type="component" value="Unassembled WGS sequence"/>
</dbReference>
<dbReference type="GO" id="GO:0004766">
    <property type="term" value="F:spermidine synthase activity"/>
    <property type="evidence" value="ECO:0007669"/>
    <property type="project" value="UniProtKB-EC"/>
</dbReference>
<dbReference type="OrthoDB" id="9761985at2"/>
<evidence type="ECO:0000256" key="1">
    <source>
        <dbReference type="ARBA" id="ARBA00007867"/>
    </source>
</evidence>
<dbReference type="AlphaFoldDB" id="A0A2U3QJU1"/>
<dbReference type="PROSITE" id="PS51006">
    <property type="entry name" value="PABS_2"/>
    <property type="match status" value="1"/>
</dbReference>
<dbReference type="Pfam" id="PF01564">
    <property type="entry name" value="Spermine_synth"/>
    <property type="match status" value="1"/>
</dbReference>
<sequence>MTSRLTLLLLCLILVQTRAFALEPSEKLLFEKNSLYQYIQVTEDTVKKERYIRNQKREFTQGGIYINAPDKLLFEFTQMGFVALAFMDRDPKDVLFVGLGAGAMPKYFAGRYPDSVIDIAEIDPDMLAAAQKYFYFKEDHRMKVHVQDGRLFVKRTKKKYDWIILDAYQNDYIPFHLTTLEFLKEVKSRLNDNGVVVANITSPFRNKFFDSMVMTYKKAFPHLIIFKGKKSGNFIFVATSDGKIKDKGAVEARAGKIQTARKFDIDLADIASRYEPSDAYEWEGAKVLTDDFAPVNLYQHQKSGAK</sequence>
<dbReference type="EMBL" id="OUUY01000115">
    <property type="protein sequence ID" value="SPQ01686.1"/>
    <property type="molecule type" value="Genomic_DNA"/>
</dbReference>
<protein>
    <submittedName>
        <fullName evidence="7">Putative Spermidine synthase</fullName>
        <ecNumber evidence="7">2.5.1.16</ecNumber>
    </submittedName>
</protein>
<evidence type="ECO:0000313" key="8">
    <source>
        <dbReference type="Proteomes" id="UP000245125"/>
    </source>
</evidence>
<evidence type="ECO:0000256" key="2">
    <source>
        <dbReference type="ARBA" id="ARBA00022679"/>
    </source>
</evidence>
<gene>
    <name evidence="7" type="ORF">NBG4_660007</name>
</gene>
<keyword evidence="8" id="KW-1185">Reference proteome</keyword>
<dbReference type="InterPro" id="IPR029063">
    <property type="entry name" value="SAM-dependent_MTases_sf"/>
</dbReference>
<feature type="chain" id="PRO_5015533556" evidence="5">
    <location>
        <begin position="22"/>
        <end position="306"/>
    </location>
</feature>
<keyword evidence="2 4" id="KW-0808">Transferase</keyword>
<name>A0A2U3QJU1_9BACT</name>
<evidence type="ECO:0000259" key="6">
    <source>
        <dbReference type="PROSITE" id="PS51006"/>
    </source>
</evidence>
<dbReference type="InterPro" id="IPR030374">
    <property type="entry name" value="PABS"/>
</dbReference>
<evidence type="ECO:0000256" key="4">
    <source>
        <dbReference type="PROSITE-ProRule" id="PRU00354"/>
    </source>
</evidence>
<keyword evidence="5" id="KW-0732">Signal</keyword>
<comment type="similarity">
    <text evidence="1">Belongs to the spermidine/spermine synthase family.</text>
</comment>
<evidence type="ECO:0000256" key="5">
    <source>
        <dbReference type="SAM" id="SignalP"/>
    </source>
</evidence>
<evidence type="ECO:0000313" key="7">
    <source>
        <dbReference type="EMBL" id="SPQ01686.1"/>
    </source>
</evidence>
<dbReference type="PANTHER" id="PTHR43317">
    <property type="entry name" value="THERMOSPERMINE SYNTHASE ACAULIS5"/>
    <property type="match status" value="1"/>
</dbReference>
<feature type="active site" description="Proton acceptor" evidence="4">
    <location>
        <position position="166"/>
    </location>
</feature>
<proteinExistence type="inferred from homology"/>
<accession>A0A2U3QJU1</accession>
<dbReference type="EC" id="2.5.1.16" evidence="7"/>
<dbReference type="PANTHER" id="PTHR43317:SF1">
    <property type="entry name" value="THERMOSPERMINE SYNTHASE ACAULIS5"/>
    <property type="match status" value="1"/>
</dbReference>
<evidence type="ECO:0000256" key="3">
    <source>
        <dbReference type="ARBA" id="ARBA00023115"/>
    </source>
</evidence>
<dbReference type="Gene3D" id="3.40.50.150">
    <property type="entry name" value="Vaccinia Virus protein VP39"/>
    <property type="match status" value="1"/>
</dbReference>
<dbReference type="GO" id="GO:0006596">
    <property type="term" value="P:polyamine biosynthetic process"/>
    <property type="evidence" value="ECO:0007669"/>
    <property type="project" value="UniProtKB-UniRule"/>
</dbReference>